<dbReference type="GO" id="GO:0030286">
    <property type="term" value="C:dynein complex"/>
    <property type="evidence" value="ECO:0007669"/>
    <property type="project" value="InterPro"/>
</dbReference>
<gene>
    <name evidence="1" type="ORF">TTAC_LOCUS10635</name>
</gene>
<dbReference type="EMBL" id="UYWX01021967">
    <property type="protein sequence ID" value="VDM35615.1"/>
    <property type="molecule type" value="Genomic_DNA"/>
</dbReference>
<proteinExistence type="predicted"/>
<dbReference type="WBParaSite" id="TTAC_0001065201-mRNA-1">
    <property type="protein sequence ID" value="TTAC_0001065201-mRNA-1"/>
    <property type="gene ID" value="TTAC_0001065201"/>
</dbReference>
<dbReference type="Proteomes" id="UP000274429">
    <property type="component" value="Unassembled WGS sequence"/>
</dbReference>
<reference evidence="3" key="1">
    <citation type="submission" date="2017-02" db="UniProtKB">
        <authorList>
            <consortium name="WormBaseParasite"/>
        </authorList>
    </citation>
    <scope>IDENTIFICATION</scope>
</reference>
<dbReference type="AlphaFoldDB" id="A0A0R3XAS5"/>
<dbReference type="OrthoDB" id="6273447at2759"/>
<accession>A0A0R3XAS5</accession>
<dbReference type="GO" id="GO:0051959">
    <property type="term" value="F:dynein light intermediate chain binding"/>
    <property type="evidence" value="ECO:0007669"/>
    <property type="project" value="InterPro"/>
</dbReference>
<dbReference type="GO" id="GO:0008569">
    <property type="term" value="F:minus-end-directed microtubule motor activity"/>
    <property type="evidence" value="ECO:0007669"/>
    <property type="project" value="TreeGrafter"/>
</dbReference>
<keyword evidence="2" id="KW-1185">Reference proteome</keyword>
<dbReference type="STRING" id="6205.A0A0R3XAS5"/>
<dbReference type="PANTHER" id="PTHR10676">
    <property type="entry name" value="DYNEIN HEAVY CHAIN FAMILY PROTEIN"/>
    <property type="match status" value="1"/>
</dbReference>
<dbReference type="GO" id="GO:0097729">
    <property type="term" value="C:9+2 motile cilium"/>
    <property type="evidence" value="ECO:0007669"/>
    <property type="project" value="TreeGrafter"/>
</dbReference>
<sequence>MEEVVLVEPWFKINAKPFKQGLSNCVKRWSLLFKNYLVDFVTNSLSDLTEFIKSSTETLQDDPKPGDYDRLVEAMSCLGAVKARQSATDSMFEPLKETADLLKSYGQEELPRRWNNLKKRVVLMKQVVAPLQSDEVAKVRKWATEFEMTQNKYYKEFLEITPFQYECEEPYTVLDKVGM</sequence>
<dbReference type="GO" id="GO:0005930">
    <property type="term" value="C:axoneme"/>
    <property type="evidence" value="ECO:0007669"/>
    <property type="project" value="TreeGrafter"/>
</dbReference>
<dbReference type="GO" id="GO:0060294">
    <property type="term" value="P:cilium movement involved in cell motility"/>
    <property type="evidence" value="ECO:0007669"/>
    <property type="project" value="TreeGrafter"/>
</dbReference>
<reference evidence="1 2" key="2">
    <citation type="submission" date="2018-11" db="EMBL/GenBank/DDBJ databases">
        <authorList>
            <consortium name="Pathogen Informatics"/>
        </authorList>
    </citation>
    <scope>NUCLEOTIDE SEQUENCE [LARGE SCALE GENOMIC DNA]</scope>
</reference>
<name>A0A0R3XAS5_HYDTA</name>
<evidence type="ECO:0000313" key="2">
    <source>
        <dbReference type="Proteomes" id="UP000274429"/>
    </source>
</evidence>
<protein>
    <submittedName>
        <fullName evidence="3">DHC_N1 domain-containing protein</fullName>
    </submittedName>
</protein>
<dbReference type="InterPro" id="IPR026983">
    <property type="entry name" value="DHC"/>
</dbReference>
<evidence type="ECO:0000313" key="3">
    <source>
        <dbReference type="WBParaSite" id="TTAC_0001065201-mRNA-1"/>
    </source>
</evidence>
<evidence type="ECO:0000313" key="1">
    <source>
        <dbReference type="EMBL" id="VDM35615.1"/>
    </source>
</evidence>
<dbReference type="GO" id="GO:0045505">
    <property type="term" value="F:dynein intermediate chain binding"/>
    <property type="evidence" value="ECO:0007669"/>
    <property type="project" value="InterPro"/>
</dbReference>
<dbReference type="PANTHER" id="PTHR10676:SF36">
    <property type="entry name" value="DYNEIN HEAVY CHAIN AT 93AB, ISOFORM C"/>
    <property type="match status" value="1"/>
</dbReference>
<organism evidence="3">
    <name type="scientific">Hydatigena taeniaeformis</name>
    <name type="common">Feline tapeworm</name>
    <name type="synonym">Taenia taeniaeformis</name>
    <dbReference type="NCBI Taxonomy" id="6205"/>
    <lineage>
        <taxon>Eukaryota</taxon>
        <taxon>Metazoa</taxon>
        <taxon>Spiralia</taxon>
        <taxon>Lophotrochozoa</taxon>
        <taxon>Platyhelminthes</taxon>
        <taxon>Cestoda</taxon>
        <taxon>Eucestoda</taxon>
        <taxon>Cyclophyllidea</taxon>
        <taxon>Taeniidae</taxon>
        <taxon>Hydatigera</taxon>
    </lineage>
</organism>